<dbReference type="AlphaFoldDB" id="A0A1R1XB23"/>
<sequence length="132" mass="15323">MVNDSPKTPETSADPLEELKLSIKNKCSHILLDENKNIVTDFAKCKFIKLGENSIFDKDIPTNYYYGSSRNDNYSLISVLFFWLNIETEYYNYLKRAQKEKINAITFTYKTDIVEYLTGKKDKSPNIKSLQG</sequence>
<proteinExistence type="predicted"/>
<dbReference type="InterPro" id="IPR007852">
    <property type="entry name" value="Cdc73/Parafibromin"/>
</dbReference>
<dbReference type="Pfam" id="PF16050">
    <property type="entry name" value="CDC73_N"/>
    <property type="match status" value="1"/>
</dbReference>
<evidence type="ECO:0000313" key="3">
    <source>
        <dbReference type="Proteomes" id="UP000187429"/>
    </source>
</evidence>
<evidence type="ECO:0000259" key="1">
    <source>
        <dbReference type="Pfam" id="PF16050"/>
    </source>
</evidence>
<dbReference type="EMBL" id="LSSM01005849">
    <property type="protein sequence ID" value="OMJ11824.1"/>
    <property type="molecule type" value="Genomic_DNA"/>
</dbReference>
<dbReference type="OrthoDB" id="2186602at2759"/>
<name>A0A1R1XB23_9FUNG</name>
<organism evidence="2 3">
    <name type="scientific">Smittium culicis</name>
    <dbReference type="NCBI Taxonomy" id="133412"/>
    <lineage>
        <taxon>Eukaryota</taxon>
        <taxon>Fungi</taxon>
        <taxon>Fungi incertae sedis</taxon>
        <taxon>Zoopagomycota</taxon>
        <taxon>Kickxellomycotina</taxon>
        <taxon>Harpellomycetes</taxon>
        <taxon>Harpellales</taxon>
        <taxon>Legeriomycetaceae</taxon>
        <taxon>Smittium</taxon>
    </lineage>
</organism>
<feature type="domain" description="Paf1 complex subunit Cdc73 N-terminal" evidence="1">
    <location>
        <begin position="49"/>
        <end position="127"/>
    </location>
</feature>
<evidence type="ECO:0000313" key="2">
    <source>
        <dbReference type="EMBL" id="OMJ11824.1"/>
    </source>
</evidence>
<dbReference type="GO" id="GO:0000993">
    <property type="term" value="F:RNA polymerase II complex binding"/>
    <property type="evidence" value="ECO:0007669"/>
    <property type="project" value="TreeGrafter"/>
</dbReference>
<dbReference type="GO" id="GO:0032968">
    <property type="term" value="P:positive regulation of transcription elongation by RNA polymerase II"/>
    <property type="evidence" value="ECO:0007669"/>
    <property type="project" value="TreeGrafter"/>
</dbReference>
<accession>A0A1R1XB23</accession>
<protein>
    <recommendedName>
        <fullName evidence="1">Paf1 complex subunit Cdc73 N-terminal domain-containing protein</fullName>
    </recommendedName>
</protein>
<dbReference type="InterPro" id="IPR032041">
    <property type="entry name" value="Cdc73_N"/>
</dbReference>
<reference evidence="3" key="1">
    <citation type="submission" date="2017-01" db="EMBL/GenBank/DDBJ databases">
        <authorList>
            <person name="Wang Y."/>
            <person name="White M."/>
            <person name="Kvist S."/>
            <person name="Moncalvo J.-M."/>
        </authorList>
    </citation>
    <scope>NUCLEOTIDE SEQUENCE [LARGE SCALE GENOMIC DNA]</scope>
    <source>
        <strain evidence="3">ID-206-W2</strain>
    </source>
</reference>
<dbReference type="GO" id="GO:0016593">
    <property type="term" value="C:Cdc73/Paf1 complex"/>
    <property type="evidence" value="ECO:0007669"/>
    <property type="project" value="InterPro"/>
</dbReference>
<dbReference type="Proteomes" id="UP000187429">
    <property type="component" value="Unassembled WGS sequence"/>
</dbReference>
<keyword evidence="3" id="KW-1185">Reference proteome</keyword>
<dbReference type="PANTHER" id="PTHR12466:SF8">
    <property type="entry name" value="PARAFIBROMIN"/>
    <property type="match status" value="1"/>
</dbReference>
<dbReference type="GO" id="GO:0006368">
    <property type="term" value="P:transcription elongation by RNA polymerase II"/>
    <property type="evidence" value="ECO:0007669"/>
    <property type="project" value="InterPro"/>
</dbReference>
<comment type="caution">
    <text evidence="2">The sequence shown here is derived from an EMBL/GenBank/DDBJ whole genome shotgun (WGS) entry which is preliminary data.</text>
</comment>
<gene>
    <name evidence="2" type="ORF">AYI69_g9694</name>
</gene>
<dbReference type="PANTHER" id="PTHR12466">
    <property type="entry name" value="CDC73 DOMAIN PROTEIN"/>
    <property type="match status" value="1"/>
</dbReference>